<name>A0A8C9FWQ9_PAVCR</name>
<dbReference type="AlphaFoldDB" id="A0A8C9FWQ9"/>
<accession>A0A8C9FWQ9</accession>
<reference evidence="1" key="1">
    <citation type="submission" date="2025-08" db="UniProtKB">
        <authorList>
            <consortium name="Ensembl"/>
        </authorList>
    </citation>
    <scope>IDENTIFICATION</scope>
</reference>
<dbReference type="Ensembl" id="ENSPSTT00000019951.1">
    <property type="protein sequence ID" value="ENSPSTP00000019047.1"/>
    <property type="gene ID" value="ENSPSTG00000013719.1"/>
</dbReference>
<reference evidence="1" key="2">
    <citation type="submission" date="2025-09" db="UniProtKB">
        <authorList>
            <consortium name="Ensembl"/>
        </authorList>
    </citation>
    <scope>IDENTIFICATION</scope>
</reference>
<dbReference type="Proteomes" id="UP000694428">
    <property type="component" value="Unplaced"/>
</dbReference>
<organism evidence="1 2">
    <name type="scientific">Pavo cristatus</name>
    <name type="common">Indian peafowl</name>
    <name type="synonym">Blue peafowl</name>
    <dbReference type="NCBI Taxonomy" id="9049"/>
    <lineage>
        <taxon>Eukaryota</taxon>
        <taxon>Metazoa</taxon>
        <taxon>Chordata</taxon>
        <taxon>Craniata</taxon>
        <taxon>Vertebrata</taxon>
        <taxon>Euteleostomi</taxon>
        <taxon>Archelosauria</taxon>
        <taxon>Archosauria</taxon>
        <taxon>Dinosauria</taxon>
        <taxon>Saurischia</taxon>
        <taxon>Theropoda</taxon>
        <taxon>Coelurosauria</taxon>
        <taxon>Aves</taxon>
        <taxon>Neognathae</taxon>
        <taxon>Galloanserae</taxon>
        <taxon>Galliformes</taxon>
        <taxon>Phasianidae</taxon>
        <taxon>Phasianinae</taxon>
        <taxon>Pavo</taxon>
    </lineage>
</organism>
<proteinExistence type="predicted"/>
<evidence type="ECO:0000313" key="2">
    <source>
        <dbReference type="Proteomes" id="UP000694428"/>
    </source>
</evidence>
<keyword evidence="2" id="KW-1185">Reference proteome</keyword>
<protein>
    <submittedName>
        <fullName evidence="1">Uncharacterized protein</fullName>
    </submittedName>
</protein>
<sequence>MQHPQSQHSGAAVPIPAHPLRALLTSPHARSSLHIQANFCPYFIAVSSSSALPSHHNMKASPRQPESRLGVHPSALSWPAAHSHYPAILLRAAPRALQLSSCLCPEATWDEVGLCHKEHLPAAAAICQMEPGGFLLAFITQRSRTSHHPGSHRPTSSCSYQASTRSSSASLQALPGHGYIPQGWH</sequence>
<evidence type="ECO:0000313" key="1">
    <source>
        <dbReference type="Ensembl" id="ENSPSTP00000019047.1"/>
    </source>
</evidence>